<dbReference type="RefSeq" id="XP_068355051.1">
    <property type="nucleotide sequence ID" value="XM_068507768.1"/>
</dbReference>
<dbReference type="EMBL" id="MLAK01000890">
    <property type="protein sequence ID" value="OHT01915.1"/>
    <property type="molecule type" value="Genomic_DNA"/>
</dbReference>
<dbReference type="GeneID" id="94842472"/>
<evidence type="ECO:0000313" key="2">
    <source>
        <dbReference type="EMBL" id="OHT01915.1"/>
    </source>
</evidence>
<feature type="compositionally biased region" description="Low complexity" evidence="1">
    <location>
        <begin position="204"/>
        <end position="222"/>
    </location>
</feature>
<name>A0A1J4JS84_9EUKA</name>
<proteinExistence type="predicted"/>
<comment type="caution">
    <text evidence="2">The sequence shown here is derived from an EMBL/GenBank/DDBJ whole genome shotgun (WGS) entry which is preliminary data.</text>
</comment>
<protein>
    <submittedName>
        <fullName evidence="2">Uncharacterized protein</fullName>
    </submittedName>
</protein>
<keyword evidence="3" id="KW-1185">Reference proteome</keyword>
<organism evidence="2 3">
    <name type="scientific">Tritrichomonas foetus</name>
    <dbReference type="NCBI Taxonomy" id="1144522"/>
    <lineage>
        <taxon>Eukaryota</taxon>
        <taxon>Metamonada</taxon>
        <taxon>Parabasalia</taxon>
        <taxon>Tritrichomonadida</taxon>
        <taxon>Tritrichomonadidae</taxon>
        <taxon>Tritrichomonas</taxon>
    </lineage>
</organism>
<evidence type="ECO:0000256" key="1">
    <source>
        <dbReference type="SAM" id="MobiDB-lite"/>
    </source>
</evidence>
<reference evidence="2" key="1">
    <citation type="submission" date="2016-10" db="EMBL/GenBank/DDBJ databases">
        <authorList>
            <person name="Benchimol M."/>
            <person name="Almeida L.G."/>
            <person name="Vasconcelos A.T."/>
            <person name="Perreira-Neves A."/>
            <person name="Rosa I.A."/>
            <person name="Tasca T."/>
            <person name="Bogo M.R."/>
            <person name="de Souza W."/>
        </authorList>
    </citation>
    <scope>NUCLEOTIDE SEQUENCE [LARGE SCALE GENOMIC DNA]</scope>
    <source>
        <strain evidence="2">K</strain>
    </source>
</reference>
<sequence length="384" mass="44530">MTRKPPTEHKIYLSASDYFSADKYLKESLMMFKTSFKGELQFIPRGPCSTGQYQAQQMKEFPKHVEEVIKQNGLTPFKDPSNPQIICCRTNALPLCDRHPKLHYTHGTKLDPHHRTIVIYPFRFKLREKQFKEKLKCWRGEFKGIVTIKPQGGYYSVNQKDLPNYIIKICKSLRIKAEISKENPAIIECDMKTLLPRRRKKRPNLNTNNQNANDQNSQNHNTNVNKELTSELDQENKNINSQADSSLNSLLINKVPPTENEIQSLTRDVEIKFNNFPRVITAKTNTEDDNKAQCASLVMVVDLQNFNVNAGGDYAWEILIWADSYKFLNIHFLTGPPSRVPLFNEPKIRKQLISMINQLASQHEIHYSYEISKHNSNLVICRHK</sequence>
<feature type="region of interest" description="Disordered" evidence="1">
    <location>
        <begin position="197"/>
        <end position="222"/>
    </location>
</feature>
<dbReference type="AlphaFoldDB" id="A0A1J4JS84"/>
<evidence type="ECO:0000313" key="3">
    <source>
        <dbReference type="Proteomes" id="UP000179807"/>
    </source>
</evidence>
<dbReference type="Proteomes" id="UP000179807">
    <property type="component" value="Unassembled WGS sequence"/>
</dbReference>
<gene>
    <name evidence="2" type="ORF">TRFO_31155</name>
</gene>
<dbReference type="VEuPathDB" id="TrichDB:TRFO_31155"/>
<accession>A0A1J4JS84</accession>